<dbReference type="AlphaFoldDB" id="A0A2P6MIB0"/>
<dbReference type="Proteomes" id="UP000243650">
    <property type="component" value="Unassembled WGS sequence"/>
</dbReference>
<evidence type="ECO:0000256" key="2">
    <source>
        <dbReference type="ARBA" id="ARBA00012162"/>
    </source>
</evidence>
<evidence type="ECO:0000256" key="9">
    <source>
        <dbReference type="RuleBase" id="RU003960"/>
    </source>
</evidence>
<dbReference type="EMBL" id="PVNS01000005">
    <property type="protein sequence ID" value="PRO66024.1"/>
    <property type="molecule type" value="Genomic_DNA"/>
</dbReference>
<protein>
    <recommendedName>
        <fullName evidence="3">Uroporphyrinogen-III C-methyltransferase</fullName>
        <ecNumber evidence="2">2.1.1.107</ecNumber>
    </recommendedName>
    <alternativeName>
        <fullName evidence="8">Uroporphyrinogen III methylase</fullName>
    </alternativeName>
</protein>
<dbReference type="PROSITE" id="PS00839">
    <property type="entry name" value="SUMT_1"/>
    <property type="match status" value="1"/>
</dbReference>
<keyword evidence="12" id="KW-1185">Reference proteome</keyword>
<evidence type="ECO:0000256" key="6">
    <source>
        <dbReference type="ARBA" id="ARBA00022691"/>
    </source>
</evidence>
<evidence type="ECO:0000256" key="7">
    <source>
        <dbReference type="ARBA" id="ARBA00023244"/>
    </source>
</evidence>
<dbReference type="InterPro" id="IPR035996">
    <property type="entry name" value="4pyrrol_Methylase_sf"/>
</dbReference>
<evidence type="ECO:0000256" key="1">
    <source>
        <dbReference type="ARBA" id="ARBA00005879"/>
    </source>
</evidence>
<dbReference type="PROSITE" id="PS00840">
    <property type="entry name" value="SUMT_2"/>
    <property type="match status" value="1"/>
</dbReference>
<feature type="domain" description="Tetrapyrrole methylase" evidence="10">
    <location>
        <begin position="4"/>
        <end position="212"/>
    </location>
</feature>
<dbReference type="InterPro" id="IPR003043">
    <property type="entry name" value="Uropor_MeTrfase_CS"/>
</dbReference>
<evidence type="ECO:0000313" key="12">
    <source>
        <dbReference type="Proteomes" id="UP000243650"/>
    </source>
</evidence>
<dbReference type="NCBIfam" id="TIGR01469">
    <property type="entry name" value="cobA_cysG_Cterm"/>
    <property type="match status" value="1"/>
</dbReference>
<dbReference type="InterPro" id="IPR000878">
    <property type="entry name" value="4pyrrol_Mease"/>
</dbReference>
<keyword evidence="4 9" id="KW-0489">Methyltransferase</keyword>
<dbReference type="OrthoDB" id="9815856at2"/>
<evidence type="ECO:0000259" key="10">
    <source>
        <dbReference type="Pfam" id="PF00590"/>
    </source>
</evidence>
<evidence type="ECO:0000313" key="11">
    <source>
        <dbReference type="EMBL" id="PRO66024.1"/>
    </source>
</evidence>
<dbReference type="Pfam" id="PF00590">
    <property type="entry name" value="TP_methylase"/>
    <property type="match status" value="1"/>
</dbReference>
<dbReference type="InterPro" id="IPR014777">
    <property type="entry name" value="4pyrrole_Mease_sub1"/>
</dbReference>
<keyword evidence="7" id="KW-0627">Porphyrin biosynthesis</keyword>
<dbReference type="Gene3D" id="3.40.1010.10">
    <property type="entry name" value="Cobalt-precorrin-4 Transmethylase, Domain 1"/>
    <property type="match status" value="1"/>
</dbReference>
<dbReference type="FunFam" id="3.40.1010.10:FF:000001">
    <property type="entry name" value="Siroheme synthase"/>
    <property type="match status" value="1"/>
</dbReference>
<dbReference type="RefSeq" id="WP_105958708.1">
    <property type="nucleotide sequence ID" value="NZ_PVNS01000005.1"/>
</dbReference>
<evidence type="ECO:0000256" key="8">
    <source>
        <dbReference type="ARBA" id="ARBA00079776"/>
    </source>
</evidence>
<dbReference type="CDD" id="cd11642">
    <property type="entry name" value="SUMT"/>
    <property type="match status" value="1"/>
</dbReference>
<dbReference type="InterPro" id="IPR014776">
    <property type="entry name" value="4pyrrole_Mease_sub2"/>
</dbReference>
<dbReference type="InterPro" id="IPR050161">
    <property type="entry name" value="Siro_Cobalamin_biosynth"/>
</dbReference>
<evidence type="ECO:0000256" key="5">
    <source>
        <dbReference type="ARBA" id="ARBA00022679"/>
    </source>
</evidence>
<reference evidence="11 12" key="1">
    <citation type="submission" date="2018-03" db="EMBL/GenBank/DDBJ databases">
        <title>Bacillus urumqiensis sp. nov., a moderately haloalkaliphilic bacterium isolated from a salt lake.</title>
        <authorList>
            <person name="Zhao B."/>
            <person name="Liao Z."/>
        </authorList>
    </citation>
    <scope>NUCLEOTIDE SEQUENCE [LARGE SCALE GENOMIC DNA]</scope>
    <source>
        <strain evidence="11 12">BZ-SZ-XJ18</strain>
    </source>
</reference>
<dbReference type="PANTHER" id="PTHR45790:SF3">
    <property type="entry name" value="S-ADENOSYL-L-METHIONINE-DEPENDENT UROPORPHYRINOGEN III METHYLTRANSFERASE, CHLOROPLASTIC"/>
    <property type="match status" value="1"/>
</dbReference>
<proteinExistence type="inferred from homology"/>
<dbReference type="SUPFAM" id="SSF53790">
    <property type="entry name" value="Tetrapyrrole methylase"/>
    <property type="match status" value="1"/>
</dbReference>
<dbReference type="GO" id="GO:0032259">
    <property type="term" value="P:methylation"/>
    <property type="evidence" value="ECO:0007669"/>
    <property type="project" value="UniProtKB-KW"/>
</dbReference>
<dbReference type="InterPro" id="IPR006366">
    <property type="entry name" value="CobA/CysG_C"/>
</dbReference>
<name>A0A2P6MIB0_ALKUR</name>
<evidence type="ECO:0000256" key="4">
    <source>
        <dbReference type="ARBA" id="ARBA00022603"/>
    </source>
</evidence>
<dbReference type="GO" id="GO:0004851">
    <property type="term" value="F:uroporphyrin-III C-methyltransferase activity"/>
    <property type="evidence" value="ECO:0007669"/>
    <property type="project" value="UniProtKB-EC"/>
</dbReference>
<dbReference type="Gene3D" id="3.30.950.10">
    <property type="entry name" value="Methyltransferase, Cobalt-precorrin-4 Transmethylase, Domain 2"/>
    <property type="match status" value="1"/>
</dbReference>
<dbReference type="GO" id="GO:0019354">
    <property type="term" value="P:siroheme biosynthetic process"/>
    <property type="evidence" value="ECO:0007669"/>
    <property type="project" value="InterPro"/>
</dbReference>
<keyword evidence="6" id="KW-0949">S-adenosyl-L-methionine</keyword>
<keyword evidence="5 9" id="KW-0808">Transferase</keyword>
<comment type="caution">
    <text evidence="11">The sequence shown here is derived from an EMBL/GenBank/DDBJ whole genome shotgun (WGS) entry which is preliminary data.</text>
</comment>
<comment type="similarity">
    <text evidence="1 9">Belongs to the precorrin methyltransferase family.</text>
</comment>
<dbReference type="PANTHER" id="PTHR45790">
    <property type="entry name" value="SIROHEME SYNTHASE-RELATED"/>
    <property type="match status" value="1"/>
</dbReference>
<dbReference type="EC" id="2.1.1.107" evidence="2"/>
<organism evidence="11 12">
    <name type="scientific">Alkalicoccus urumqiensis</name>
    <name type="common">Bacillus urumqiensis</name>
    <dbReference type="NCBI Taxonomy" id="1548213"/>
    <lineage>
        <taxon>Bacteria</taxon>
        <taxon>Bacillati</taxon>
        <taxon>Bacillota</taxon>
        <taxon>Bacilli</taxon>
        <taxon>Bacillales</taxon>
        <taxon>Bacillaceae</taxon>
        <taxon>Alkalicoccus</taxon>
    </lineage>
</organism>
<sequence>MKPVAIVGAGPGDPELITVKGLKAIQRADVILYDRLVSEELLHEAKPGAELIYCGKKPYHHSMKQEEINEQLCLHAEAGLSVTRLKGGDPFVFGRGGEEAQALRARGIPFDICPGVTSGTAAPAYAGIPVTHRDHSSSVAFIAAVSKMDDDDYWKHVSSCIDTLCIYMGVSKLAAVCEKLREQGKAADTPAALISWGTTGAQSTVTGTLETIAERASGAEQPAMIVIGEVVRLRSELAWIEEKAAAVVS</sequence>
<gene>
    <name evidence="11" type="primary">cobA</name>
    <name evidence="11" type="ORF">C6I21_06905</name>
</gene>
<dbReference type="NCBIfam" id="NF004790">
    <property type="entry name" value="PRK06136.1"/>
    <property type="match status" value="1"/>
</dbReference>
<accession>A0A2P6MIB0</accession>
<dbReference type="FunFam" id="3.30.950.10:FF:000001">
    <property type="entry name" value="Siroheme synthase"/>
    <property type="match status" value="1"/>
</dbReference>
<evidence type="ECO:0000256" key="3">
    <source>
        <dbReference type="ARBA" id="ARBA00018323"/>
    </source>
</evidence>